<keyword evidence="2" id="KW-0732">Signal</keyword>
<name>A0A9N9N0L4_9NEOP</name>
<reference evidence="4" key="2">
    <citation type="submission" date="2022-10" db="EMBL/GenBank/DDBJ databases">
        <authorList>
            <consortium name="ENA_rothamsted_submissions"/>
            <consortium name="culmorum"/>
            <person name="King R."/>
        </authorList>
    </citation>
    <scope>NUCLEOTIDE SEQUENCE</scope>
</reference>
<reference evidence="4" key="1">
    <citation type="submission" date="2021-12" db="EMBL/GenBank/DDBJ databases">
        <authorList>
            <person name="King R."/>
        </authorList>
    </citation>
    <scope>NUCLEOTIDE SEQUENCE</scope>
</reference>
<proteinExistence type="predicted"/>
<feature type="chain" id="PRO_5040510509" description="EGF-like domain-containing protein" evidence="2">
    <location>
        <begin position="23"/>
        <end position="123"/>
    </location>
</feature>
<feature type="signal peptide" evidence="2">
    <location>
        <begin position="1"/>
        <end position="22"/>
    </location>
</feature>
<dbReference type="Proteomes" id="UP001153714">
    <property type="component" value="Chromosome 1"/>
</dbReference>
<feature type="domain" description="EGF-like" evidence="3">
    <location>
        <begin position="65"/>
        <end position="103"/>
    </location>
</feature>
<dbReference type="SUPFAM" id="SSF57196">
    <property type="entry name" value="EGF/Laminin"/>
    <property type="match status" value="1"/>
</dbReference>
<organism evidence="4 5">
    <name type="scientific">Diatraea saccharalis</name>
    <name type="common">sugarcane borer</name>
    <dbReference type="NCBI Taxonomy" id="40085"/>
    <lineage>
        <taxon>Eukaryota</taxon>
        <taxon>Metazoa</taxon>
        <taxon>Ecdysozoa</taxon>
        <taxon>Arthropoda</taxon>
        <taxon>Hexapoda</taxon>
        <taxon>Insecta</taxon>
        <taxon>Pterygota</taxon>
        <taxon>Neoptera</taxon>
        <taxon>Endopterygota</taxon>
        <taxon>Lepidoptera</taxon>
        <taxon>Glossata</taxon>
        <taxon>Ditrysia</taxon>
        <taxon>Pyraloidea</taxon>
        <taxon>Crambidae</taxon>
        <taxon>Crambinae</taxon>
        <taxon>Diatraea</taxon>
    </lineage>
</organism>
<keyword evidence="1" id="KW-1015">Disulfide bond</keyword>
<dbReference type="AlphaFoldDB" id="A0A9N9N0L4"/>
<dbReference type="PROSITE" id="PS51257">
    <property type="entry name" value="PROKAR_LIPOPROTEIN"/>
    <property type="match status" value="1"/>
</dbReference>
<sequence>MKMNALAAFLLIIVACLLTVQACEPEQAHNGCKIYGSSCTCGYGCKNEFIYKTRRDCLNALRERSSNVCYHMPCLRGICIQTVQDPGFACKCEGTGFYGQRCEKACPTMHTRGQVYPHECIVI</sequence>
<dbReference type="PROSITE" id="PS50026">
    <property type="entry name" value="EGF_3"/>
    <property type="match status" value="1"/>
</dbReference>
<protein>
    <recommendedName>
        <fullName evidence="3">EGF-like domain-containing protein</fullName>
    </recommendedName>
</protein>
<comment type="caution">
    <text evidence="1">Lacks conserved residue(s) required for the propagation of feature annotation.</text>
</comment>
<evidence type="ECO:0000259" key="3">
    <source>
        <dbReference type="PROSITE" id="PS50026"/>
    </source>
</evidence>
<dbReference type="EMBL" id="OU893332">
    <property type="protein sequence ID" value="CAG9782013.1"/>
    <property type="molecule type" value="Genomic_DNA"/>
</dbReference>
<keyword evidence="1" id="KW-0245">EGF-like domain</keyword>
<gene>
    <name evidence="4" type="ORF">DIATSA_LOCUS312</name>
</gene>
<dbReference type="OrthoDB" id="10046852at2759"/>
<evidence type="ECO:0000313" key="4">
    <source>
        <dbReference type="EMBL" id="CAG9782013.1"/>
    </source>
</evidence>
<evidence type="ECO:0000256" key="1">
    <source>
        <dbReference type="PROSITE-ProRule" id="PRU00076"/>
    </source>
</evidence>
<dbReference type="Gene3D" id="2.10.25.10">
    <property type="entry name" value="Laminin"/>
    <property type="match status" value="1"/>
</dbReference>
<dbReference type="InterPro" id="IPR000742">
    <property type="entry name" value="EGF"/>
</dbReference>
<evidence type="ECO:0000313" key="5">
    <source>
        <dbReference type="Proteomes" id="UP001153714"/>
    </source>
</evidence>
<keyword evidence="5" id="KW-1185">Reference proteome</keyword>
<feature type="disulfide bond" evidence="1">
    <location>
        <begin position="69"/>
        <end position="79"/>
    </location>
</feature>
<accession>A0A9N9N0L4</accession>
<evidence type="ECO:0000256" key="2">
    <source>
        <dbReference type="SAM" id="SignalP"/>
    </source>
</evidence>